<evidence type="ECO:0000313" key="3">
    <source>
        <dbReference type="Proteomes" id="UP000054270"/>
    </source>
</evidence>
<keyword evidence="1" id="KW-0732">Signal</keyword>
<protein>
    <submittedName>
        <fullName evidence="2">Uncharacterized protein</fullName>
    </submittedName>
</protein>
<evidence type="ECO:0000256" key="1">
    <source>
        <dbReference type="SAM" id="SignalP"/>
    </source>
</evidence>
<proteinExistence type="predicted"/>
<gene>
    <name evidence="2" type="ORF">HYPSUDRAFT_220406</name>
</gene>
<reference evidence="3" key="1">
    <citation type="submission" date="2014-04" db="EMBL/GenBank/DDBJ databases">
        <title>Evolutionary Origins and Diversification of the Mycorrhizal Mutualists.</title>
        <authorList>
            <consortium name="DOE Joint Genome Institute"/>
            <consortium name="Mycorrhizal Genomics Consortium"/>
            <person name="Kohler A."/>
            <person name="Kuo A."/>
            <person name="Nagy L.G."/>
            <person name="Floudas D."/>
            <person name="Copeland A."/>
            <person name="Barry K.W."/>
            <person name="Cichocki N."/>
            <person name="Veneault-Fourrey C."/>
            <person name="LaButti K."/>
            <person name="Lindquist E.A."/>
            <person name="Lipzen A."/>
            <person name="Lundell T."/>
            <person name="Morin E."/>
            <person name="Murat C."/>
            <person name="Riley R."/>
            <person name="Ohm R."/>
            <person name="Sun H."/>
            <person name="Tunlid A."/>
            <person name="Henrissat B."/>
            <person name="Grigoriev I.V."/>
            <person name="Hibbett D.S."/>
            <person name="Martin F."/>
        </authorList>
    </citation>
    <scope>NUCLEOTIDE SEQUENCE [LARGE SCALE GENOMIC DNA]</scope>
    <source>
        <strain evidence="3">FD-334 SS-4</strain>
    </source>
</reference>
<evidence type="ECO:0000313" key="2">
    <source>
        <dbReference type="EMBL" id="KJA14616.1"/>
    </source>
</evidence>
<dbReference type="OrthoDB" id="2976932at2759"/>
<sequence>MKFSLVIFATTLAFVSQTMGSPTPSTVASFQCDPPAGGEGLVCPSGYRCCGPYVNGLGSCFAGEHGICPL</sequence>
<keyword evidence="3" id="KW-1185">Reference proteome</keyword>
<dbReference type="AlphaFoldDB" id="A0A0D2NDD8"/>
<feature type="signal peptide" evidence="1">
    <location>
        <begin position="1"/>
        <end position="20"/>
    </location>
</feature>
<organism evidence="2 3">
    <name type="scientific">Hypholoma sublateritium (strain FD-334 SS-4)</name>
    <dbReference type="NCBI Taxonomy" id="945553"/>
    <lineage>
        <taxon>Eukaryota</taxon>
        <taxon>Fungi</taxon>
        <taxon>Dikarya</taxon>
        <taxon>Basidiomycota</taxon>
        <taxon>Agaricomycotina</taxon>
        <taxon>Agaricomycetes</taxon>
        <taxon>Agaricomycetidae</taxon>
        <taxon>Agaricales</taxon>
        <taxon>Agaricineae</taxon>
        <taxon>Strophariaceae</taxon>
        <taxon>Hypholoma</taxon>
    </lineage>
</organism>
<dbReference type="Proteomes" id="UP000054270">
    <property type="component" value="Unassembled WGS sequence"/>
</dbReference>
<name>A0A0D2NDD8_HYPSF</name>
<dbReference type="EMBL" id="KN817672">
    <property type="protein sequence ID" value="KJA14616.1"/>
    <property type="molecule type" value="Genomic_DNA"/>
</dbReference>
<feature type="chain" id="PRO_5002247974" evidence="1">
    <location>
        <begin position="21"/>
        <end position="70"/>
    </location>
</feature>
<accession>A0A0D2NDD8</accession>